<dbReference type="SUPFAM" id="SSF52279">
    <property type="entry name" value="Beta-D-glucan exohydrolase, C-terminal domain"/>
    <property type="match status" value="1"/>
</dbReference>
<keyword evidence="2 4" id="KW-0732">Signal</keyword>
<dbReference type="Pfam" id="PF01915">
    <property type="entry name" value="Glyco_hydro_3_C"/>
    <property type="match status" value="1"/>
</dbReference>
<feature type="signal peptide" evidence="4">
    <location>
        <begin position="1"/>
        <end position="22"/>
    </location>
</feature>
<dbReference type="EMBL" id="CP054139">
    <property type="protein sequence ID" value="QKJ28924.1"/>
    <property type="molecule type" value="Genomic_DNA"/>
</dbReference>
<dbReference type="InterPro" id="IPR036881">
    <property type="entry name" value="Glyco_hydro_3_C_sf"/>
</dbReference>
<evidence type="ECO:0000313" key="7">
    <source>
        <dbReference type="Proteomes" id="UP000505355"/>
    </source>
</evidence>
<dbReference type="InterPro" id="IPR026891">
    <property type="entry name" value="Fn3-like"/>
</dbReference>
<evidence type="ECO:0000256" key="2">
    <source>
        <dbReference type="ARBA" id="ARBA00022729"/>
    </source>
</evidence>
<gene>
    <name evidence="6" type="ORF">HQ865_03850</name>
</gene>
<dbReference type="KEGG" id="mmab:HQ865_03850"/>
<dbReference type="RefSeq" id="WP_173413622.1">
    <property type="nucleotide sequence ID" value="NZ_CP054139.1"/>
</dbReference>
<organism evidence="6 7">
    <name type="scientific">Mucilaginibacter mali</name>
    <dbReference type="NCBI Taxonomy" id="2740462"/>
    <lineage>
        <taxon>Bacteria</taxon>
        <taxon>Pseudomonadati</taxon>
        <taxon>Bacteroidota</taxon>
        <taxon>Sphingobacteriia</taxon>
        <taxon>Sphingobacteriales</taxon>
        <taxon>Sphingobacteriaceae</taxon>
        <taxon>Mucilaginibacter</taxon>
    </lineage>
</organism>
<dbReference type="SMART" id="SM01217">
    <property type="entry name" value="Fn3_like"/>
    <property type="match status" value="1"/>
</dbReference>
<dbReference type="Proteomes" id="UP000505355">
    <property type="component" value="Chromosome"/>
</dbReference>
<dbReference type="InterPro" id="IPR044993">
    <property type="entry name" value="BXL"/>
</dbReference>
<dbReference type="AlphaFoldDB" id="A0A7D4Q8K7"/>
<feature type="domain" description="Fibronectin type III-like" evidence="5">
    <location>
        <begin position="647"/>
        <end position="715"/>
    </location>
</feature>
<dbReference type="InterPro" id="IPR036962">
    <property type="entry name" value="Glyco_hydro_3_N_sf"/>
</dbReference>
<evidence type="ECO:0000256" key="3">
    <source>
        <dbReference type="ARBA" id="ARBA00022801"/>
    </source>
</evidence>
<keyword evidence="3 6" id="KW-0378">Hydrolase</keyword>
<dbReference type="InterPro" id="IPR002772">
    <property type="entry name" value="Glyco_hydro_3_C"/>
</dbReference>
<evidence type="ECO:0000256" key="1">
    <source>
        <dbReference type="ARBA" id="ARBA00005336"/>
    </source>
</evidence>
<dbReference type="Gene3D" id="2.60.40.10">
    <property type="entry name" value="Immunoglobulins"/>
    <property type="match status" value="1"/>
</dbReference>
<dbReference type="GO" id="GO:0045493">
    <property type="term" value="P:xylan catabolic process"/>
    <property type="evidence" value="ECO:0007669"/>
    <property type="project" value="InterPro"/>
</dbReference>
<proteinExistence type="inferred from homology"/>
<dbReference type="GO" id="GO:0046556">
    <property type="term" value="F:alpha-L-arabinofuranosidase activity"/>
    <property type="evidence" value="ECO:0007669"/>
    <property type="project" value="TreeGrafter"/>
</dbReference>
<protein>
    <submittedName>
        <fullName evidence="6">Glycoside hydrolase family 3 C-terminal domain-containing protein</fullName>
    </submittedName>
</protein>
<dbReference type="InterPro" id="IPR013783">
    <property type="entry name" value="Ig-like_fold"/>
</dbReference>
<sequence length="734" mass="80510">MKSVARYLLFLAAACIARGATAQKLPFKDPKLSFDKRADDLVSRLTLEEKVGQMIDQAKSIPRLGIPEYNWWNECLHGVARAGLATVFPMPIGTAASFDSKLISDIGNATSDEARAKYHEFLRNGKHGRYQGLTFWSPNINIFRDPRWGRGMETYGEDPFLTSVMGVNFVKGLQGDDPHYLKLVATPKHYMVHSGPELERHQFNATTDKYDFYDTYLPAFKATVQKGKAVSIMSAYNAYDGEPAPASVFLLDKVLRTELGFNGYVVSDCDAIYDVYAFHKKAGSKAEASAKSVIAGTDLDCGPTYLTLLDAVKAGMITEKQIDVSLKRLFMARLRLGMFDADKLVKYASIPYSVVNSHANQKLALDAARKSIVLLKNEHDILPLSKNIKTLAVIGPNADAKEVQWGNYNGIPTDEVNITPLQGLRTKLPNAQIIYAPGCELAEFDKGADTAKAKQNFTAAMAAAQQADAVVLCMGLTPKLEGEEMKVQAKGFSGGDRVSIDLPKPQEDLIKAIYKTGKPVVLVLLNGSALSINWEKENLPAIVESWYGGQAAGTAIADVLFGDYNPAGRLPVTFYKSVNDLPDFHDYSMSNRTYRYFKGDVAYAFGYGLSYTTFKYSGIAAPAELAKGKNITVSVNVTNTGKMAGDEVAELYVRHLSDVRKPIHALKGFKRIHLKAGETQAITFTLTSDQLMLVDKTDKWSQETGKIQLFIGGSQPGEKNATTGNVVSKIVNVR</sequence>
<comment type="similarity">
    <text evidence="1">Belongs to the glycosyl hydrolase 3 family.</text>
</comment>
<name>A0A7D4Q8K7_9SPHI</name>
<dbReference type="Pfam" id="PF14310">
    <property type="entry name" value="Fn3-like"/>
    <property type="match status" value="1"/>
</dbReference>
<evidence type="ECO:0000259" key="5">
    <source>
        <dbReference type="SMART" id="SM01217"/>
    </source>
</evidence>
<feature type="chain" id="PRO_5028916773" evidence="4">
    <location>
        <begin position="23"/>
        <end position="734"/>
    </location>
</feature>
<dbReference type="Pfam" id="PF00933">
    <property type="entry name" value="Glyco_hydro_3"/>
    <property type="match status" value="1"/>
</dbReference>
<dbReference type="InterPro" id="IPR001764">
    <property type="entry name" value="Glyco_hydro_3_N"/>
</dbReference>
<dbReference type="InterPro" id="IPR017853">
    <property type="entry name" value="GH"/>
</dbReference>
<dbReference type="Gene3D" id="3.40.50.1700">
    <property type="entry name" value="Glycoside hydrolase family 3 C-terminal domain"/>
    <property type="match status" value="1"/>
</dbReference>
<reference evidence="6 7" key="1">
    <citation type="submission" date="2020-05" db="EMBL/GenBank/DDBJ databases">
        <title>Mucilaginibacter mali sp. nov.</title>
        <authorList>
            <person name="Kim H.S."/>
            <person name="Lee K.C."/>
            <person name="Suh M.K."/>
            <person name="Kim J.-S."/>
            <person name="Han K.-I."/>
            <person name="Eom M.K."/>
            <person name="Shin Y.K."/>
            <person name="Lee J.-S."/>
        </authorList>
    </citation>
    <scope>NUCLEOTIDE SEQUENCE [LARGE SCALE GENOMIC DNA]</scope>
    <source>
        <strain evidence="6 7">G2-14</strain>
    </source>
</reference>
<dbReference type="PRINTS" id="PR00133">
    <property type="entry name" value="GLHYDRLASE3"/>
</dbReference>
<dbReference type="PANTHER" id="PTHR42721">
    <property type="entry name" value="SUGAR HYDROLASE-RELATED"/>
    <property type="match status" value="1"/>
</dbReference>
<keyword evidence="7" id="KW-1185">Reference proteome</keyword>
<dbReference type="SUPFAM" id="SSF51445">
    <property type="entry name" value="(Trans)glycosidases"/>
    <property type="match status" value="1"/>
</dbReference>
<dbReference type="GO" id="GO:0031222">
    <property type="term" value="P:arabinan catabolic process"/>
    <property type="evidence" value="ECO:0007669"/>
    <property type="project" value="TreeGrafter"/>
</dbReference>
<dbReference type="GO" id="GO:0009044">
    <property type="term" value="F:xylan 1,4-beta-xylosidase activity"/>
    <property type="evidence" value="ECO:0007669"/>
    <property type="project" value="InterPro"/>
</dbReference>
<evidence type="ECO:0000313" key="6">
    <source>
        <dbReference type="EMBL" id="QKJ28924.1"/>
    </source>
</evidence>
<dbReference type="Gene3D" id="3.20.20.300">
    <property type="entry name" value="Glycoside hydrolase, family 3, N-terminal domain"/>
    <property type="match status" value="1"/>
</dbReference>
<dbReference type="FunFam" id="3.40.50.1700:FF:000009">
    <property type="entry name" value="Periplasmic beta-glucosidase"/>
    <property type="match status" value="1"/>
</dbReference>
<evidence type="ECO:0000256" key="4">
    <source>
        <dbReference type="SAM" id="SignalP"/>
    </source>
</evidence>
<accession>A0A7D4Q8K7</accession>
<dbReference type="PANTHER" id="PTHR42721:SF3">
    <property type="entry name" value="BETA-D-XYLOSIDASE 5-RELATED"/>
    <property type="match status" value="1"/>
</dbReference>